<organism evidence="1 2">
    <name type="scientific">Sclerotinia sclerotiorum (strain ATCC 18683 / 1980 / Ss-1)</name>
    <name type="common">White mold</name>
    <name type="synonym">Whetzelinia sclerotiorum</name>
    <dbReference type="NCBI Taxonomy" id="665079"/>
    <lineage>
        <taxon>Eukaryota</taxon>
        <taxon>Fungi</taxon>
        <taxon>Dikarya</taxon>
        <taxon>Ascomycota</taxon>
        <taxon>Pezizomycotina</taxon>
        <taxon>Leotiomycetes</taxon>
        <taxon>Helotiales</taxon>
        <taxon>Sclerotiniaceae</taxon>
        <taxon>Sclerotinia</taxon>
    </lineage>
</organism>
<dbReference type="RefSeq" id="XP_001598595.1">
    <property type="nucleotide sequence ID" value="XM_001598545.1"/>
</dbReference>
<evidence type="ECO:0000313" key="1">
    <source>
        <dbReference type="EMBL" id="EDN91281.1"/>
    </source>
</evidence>
<accession>A7E5V9</accession>
<evidence type="ECO:0000313" key="2">
    <source>
        <dbReference type="Proteomes" id="UP000001312"/>
    </source>
</evidence>
<name>A7E5V9_SCLS1</name>
<keyword evidence="2" id="KW-1185">Reference proteome</keyword>
<dbReference type="Proteomes" id="UP000001312">
    <property type="component" value="Unassembled WGS sequence"/>
</dbReference>
<dbReference type="HOGENOM" id="CLU_1556187_0_0_1"/>
<reference evidence="2" key="1">
    <citation type="journal article" date="2011" name="PLoS Genet.">
        <title>Genomic analysis of the necrotrophic fungal pathogens Sclerotinia sclerotiorum and Botrytis cinerea.</title>
        <authorList>
            <person name="Amselem J."/>
            <person name="Cuomo C.A."/>
            <person name="van Kan J.A."/>
            <person name="Viaud M."/>
            <person name="Benito E.P."/>
            <person name="Couloux A."/>
            <person name="Coutinho P.M."/>
            <person name="de Vries R.P."/>
            <person name="Dyer P.S."/>
            <person name="Fillinger S."/>
            <person name="Fournier E."/>
            <person name="Gout L."/>
            <person name="Hahn M."/>
            <person name="Kohn L."/>
            <person name="Lapalu N."/>
            <person name="Plummer K.M."/>
            <person name="Pradier J.M."/>
            <person name="Quevillon E."/>
            <person name="Sharon A."/>
            <person name="Simon A."/>
            <person name="ten Have A."/>
            <person name="Tudzynski B."/>
            <person name="Tudzynski P."/>
            <person name="Wincker P."/>
            <person name="Andrew M."/>
            <person name="Anthouard V."/>
            <person name="Beever R.E."/>
            <person name="Beffa R."/>
            <person name="Benoit I."/>
            <person name="Bouzid O."/>
            <person name="Brault B."/>
            <person name="Chen Z."/>
            <person name="Choquer M."/>
            <person name="Collemare J."/>
            <person name="Cotton P."/>
            <person name="Danchin E.G."/>
            <person name="Da Silva C."/>
            <person name="Gautier A."/>
            <person name="Giraud C."/>
            <person name="Giraud T."/>
            <person name="Gonzalez C."/>
            <person name="Grossetete S."/>
            <person name="Guldener U."/>
            <person name="Henrissat B."/>
            <person name="Howlett B.J."/>
            <person name="Kodira C."/>
            <person name="Kretschmer M."/>
            <person name="Lappartient A."/>
            <person name="Leroch M."/>
            <person name="Levis C."/>
            <person name="Mauceli E."/>
            <person name="Neuveglise C."/>
            <person name="Oeser B."/>
            <person name="Pearson M."/>
            <person name="Poulain J."/>
            <person name="Poussereau N."/>
            <person name="Quesneville H."/>
            <person name="Rascle C."/>
            <person name="Schumacher J."/>
            <person name="Segurens B."/>
            <person name="Sexton A."/>
            <person name="Silva E."/>
            <person name="Sirven C."/>
            <person name="Soanes D.M."/>
            <person name="Talbot N.J."/>
            <person name="Templeton M."/>
            <person name="Yandava C."/>
            <person name="Yarden O."/>
            <person name="Zeng Q."/>
            <person name="Rollins J.A."/>
            <person name="Lebrun M.H."/>
            <person name="Dickman M."/>
        </authorList>
    </citation>
    <scope>NUCLEOTIDE SEQUENCE [LARGE SCALE GENOMIC DNA]</scope>
    <source>
        <strain evidence="2">ATCC 18683 / 1980 / Ss-1</strain>
    </source>
</reference>
<sequence length="172" mass="19318">MFTGTYHPGLNVHARFNGKISCTLKKDTPAGTLSFFDTLDAQSKRQFSLLKDNPAMSNYEIFLRNAVRFPAVIQRGIFIPAHGIPFDHCCTLNTIGIFTPGTNKIEIRLIKPVMALEIITVCYCPATFLKTFMLRGSKRARVSSFDPFALLDRRAREAKPSSSSSPRITCYY</sequence>
<proteinExistence type="predicted"/>
<dbReference type="EMBL" id="CH476621">
    <property type="protein sequence ID" value="EDN91281.1"/>
    <property type="molecule type" value="Genomic_DNA"/>
</dbReference>
<protein>
    <submittedName>
        <fullName evidence="1">Uncharacterized protein</fullName>
    </submittedName>
</protein>
<dbReference type="GeneID" id="5494904"/>
<dbReference type="InParanoid" id="A7E5V9"/>
<gene>
    <name evidence="1" type="ORF">SS1G_00684</name>
</gene>
<dbReference type="AlphaFoldDB" id="A7E5V9"/>
<dbReference type="KEGG" id="ssl:SS1G_00684"/>